<proteinExistence type="predicted"/>
<dbReference type="OrthoDB" id="5877732at2759"/>
<evidence type="ECO:0000256" key="1">
    <source>
        <dbReference type="ARBA" id="ARBA00023157"/>
    </source>
</evidence>
<dbReference type="InterPro" id="IPR016187">
    <property type="entry name" value="CTDL_fold"/>
</dbReference>
<dbReference type="InterPro" id="IPR001304">
    <property type="entry name" value="C-type_lectin-like"/>
</dbReference>
<evidence type="ECO:0000313" key="4">
    <source>
        <dbReference type="EMBL" id="KHJ91188.1"/>
    </source>
</evidence>
<accession>A0A0B1T0Z2</accession>
<evidence type="ECO:0000313" key="5">
    <source>
        <dbReference type="Proteomes" id="UP000053660"/>
    </source>
</evidence>
<organism evidence="4 5">
    <name type="scientific">Oesophagostomum dentatum</name>
    <name type="common">Nodular worm</name>
    <dbReference type="NCBI Taxonomy" id="61180"/>
    <lineage>
        <taxon>Eukaryota</taxon>
        <taxon>Metazoa</taxon>
        <taxon>Ecdysozoa</taxon>
        <taxon>Nematoda</taxon>
        <taxon>Chromadorea</taxon>
        <taxon>Rhabditida</taxon>
        <taxon>Rhabditina</taxon>
        <taxon>Rhabditomorpha</taxon>
        <taxon>Strongyloidea</taxon>
        <taxon>Strongylidae</taxon>
        <taxon>Oesophagostomum</taxon>
    </lineage>
</organism>
<feature type="transmembrane region" description="Helical" evidence="2">
    <location>
        <begin position="355"/>
        <end position="377"/>
    </location>
</feature>
<dbReference type="CDD" id="cd00037">
    <property type="entry name" value="CLECT"/>
    <property type="match status" value="3"/>
</dbReference>
<dbReference type="Gene3D" id="3.10.100.10">
    <property type="entry name" value="Mannose-Binding Protein A, subunit A"/>
    <property type="match status" value="4"/>
</dbReference>
<name>A0A0B1T0Z2_OESDE</name>
<dbReference type="InterPro" id="IPR018378">
    <property type="entry name" value="C-type_lectin_CS"/>
</dbReference>
<dbReference type="PROSITE" id="PS00615">
    <property type="entry name" value="C_TYPE_LECTIN_1"/>
    <property type="match status" value="1"/>
</dbReference>
<sequence length="669" mass="74041">MLVLLFTLFAHALADCPIGTTYHPEFNRCYLFVSNPQPFGLAEDYCAANKGHIVSVTNGFENAMLAESVTAQSINVPYFIGMNKLQGNWSNSDGTPAIYTNWAPGQPSSTATCAVASAPDGIWNSTSCSTAYPFVCAIAESAHPAITCPTCPTPTCAPPPREPGHCESEWAYLESTDSCYRVNAELSKPLGATLFRTSPLQKISIINLMLLPPILAATILFQRFVWADFDNAEEVCVSNGGHLASIHSADENTFVNEISESGMDYGDDSALTWIGLMQANYPTSKDWTWTDGTKFDYTNWAPSQPDNAKGIEHCVQKKKDFAGFIVNEIKTQRIWIYPICTLAGRNSDKTGTEIMLWHLLFCVLPIALATCPFGYVYQQQTNRCYKFVTSTQAFYMAEEMCQETNAHLVSIYSSVENAWLSQYAQQQGIKGPFYTGLNRLIKTQWSWTDGNSVNYTRWAPGEPNVDAQCAAENATDANWVTVSCTAAYPYVCVQPSTDPPASTCAPATAAPTCPTAPPVPSHCQSEWTYYAKTDSCYKHFLNAAFDQAEDVCKSIGGHLTSIHSEEENTFVLSLTHMGVEYKNEKQLTWIGLMKSNTNNLWNWVDGSDLDYVNWASNKPENLTGIENCAQMYSDSLDKNPAKDADFRRWNNVQCSSSMRAYVCKQPALH</sequence>
<dbReference type="Proteomes" id="UP000053660">
    <property type="component" value="Unassembled WGS sequence"/>
</dbReference>
<dbReference type="SUPFAM" id="SSF56436">
    <property type="entry name" value="C-type lectin-like"/>
    <property type="match status" value="4"/>
</dbReference>
<dbReference type="Pfam" id="PF00059">
    <property type="entry name" value="Lectin_C"/>
    <property type="match status" value="4"/>
</dbReference>
<keyword evidence="2" id="KW-0472">Membrane</keyword>
<dbReference type="PANTHER" id="PTHR22803">
    <property type="entry name" value="MANNOSE, PHOSPHOLIPASE, LECTIN RECEPTOR RELATED"/>
    <property type="match status" value="1"/>
</dbReference>
<keyword evidence="2" id="KW-0812">Transmembrane</keyword>
<dbReference type="EMBL" id="KN552270">
    <property type="protein sequence ID" value="KHJ91188.1"/>
    <property type="molecule type" value="Genomic_DNA"/>
</dbReference>
<keyword evidence="1" id="KW-1015">Disulfide bond</keyword>
<dbReference type="InterPro" id="IPR016186">
    <property type="entry name" value="C-type_lectin-like/link_sf"/>
</dbReference>
<feature type="domain" description="C-type lectin" evidence="3">
    <location>
        <begin position="27"/>
        <end position="137"/>
    </location>
</feature>
<feature type="domain" description="C-type lectin" evidence="3">
    <location>
        <begin position="380"/>
        <end position="493"/>
    </location>
</feature>
<dbReference type="InterPro" id="IPR050111">
    <property type="entry name" value="C-type_lectin/snaclec_domain"/>
</dbReference>
<feature type="domain" description="C-type lectin" evidence="3">
    <location>
        <begin position="229"/>
        <end position="340"/>
    </location>
</feature>
<feature type="domain" description="C-type lectin" evidence="3">
    <location>
        <begin position="532"/>
        <end position="655"/>
    </location>
</feature>
<dbReference type="PROSITE" id="PS50041">
    <property type="entry name" value="C_TYPE_LECTIN_2"/>
    <property type="match status" value="4"/>
</dbReference>
<reference evidence="4 5" key="1">
    <citation type="submission" date="2014-03" db="EMBL/GenBank/DDBJ databases">
        <title>Draft genome of the hookworm Oesophagostomum dentatum.</title>
        <authorList>
            <person name="Mitreva M."/>
        </authorList>
    </citation>
    <scope>NUCLEOTIDE SEQUENCE [LARGE SCALE GENOMIC DNA]</scope>
    <source>
        <strain evidence="4 5">OD-Hann</strain>
    </source>
</reference>
<keyword evidence="5" id="KW-1185">Reference proteome</keyword>
<protein>
    <submittedName>
        <fullName evidence="4">Lectin C-type domain protein</fullName>
    </submittedName>
</protein>
<evidence type="ECO:0000259" key="3">
    <source>
        <dbReference type="PROSITE" id="PS50041"/>
    </source>
</evidence>
<dbReference type="SMART" id="SM00034">
    <property type="entry name" value="CLECT"/>
    <property type="match status" value="4"/>
</dbReference>
<keyword evidence="2" id="KW-1133">Transmembrane helix</keyword>
<gene>
    <name evidence="4" type="ORF">OESDEN_08954</name>
</gene>
<dbReference type="AlphaFoldDB" id="A0A0B1T0Z2"/>
<evidence type="ECO:0000256" key="2">
    <source>
        <dbReference type="SAM" id="Phobius"/>
    </source>
</evidence>